<feature type="chain" id="PRO_5045518108" evidence="1">
    <location>
        <begin position="43"/>
        <end position="305"/>
    </location>
</feature>
<keyword evidence="3" id="KW-0449">Lipoprotein</keyword>
<feature type="domain" description="SGNH hydrolase-type esterase" evidence="2">
    <location>
        <begin position="69"/>
        <end position="289"/>
    </location>
</feature>
<dbReference type="InterPro" id="IPR013830">
    <property type="entry name" value="SGNH_hydro"/>
</dbReference>
<gene>
    <name evidence="3" type="ORF">GCM10010211_22560</name>
</gene>
<dbReference type="CDD" id="cd01832">
    <property type="entry name" value="SGNH_hydrolase_like_1"/>
    <property type="match status" value="1"/>
</dbReference>
<organism evidence="3 4">
    <name type="scientific">Streptomyces albospinus</name>
    <dbReference type="NCBI Taxonomy" id="285515"/>
    <lineage>
        <taxon>Bacteria</taxon>
        <taxon>Bacillati</taxon>
        <taxon>Actinomycetota</taxon>
        <taxon>Actinomycetes</taxon>
        <taxon>Kitasatosporales</taxon>
        <taxon>Streptomycetaceae</taxon>
        <taxon>Streptomyces</taxon>
    </lineage>
</organism>
<dbReference type="EMBL" id="BMRP01000006">
    <property type="protein sequence ID" value="GGU57250.1"/>
    <property type="molecule type" value="Genomic_DNA"/>
</dbReference>
<comment type="caution">
    <text evidence="3">The sequence shown here is derived from an EMBL/GenBank/DDBJ whole genome shotgun (WGS) entry which is preliminary data.</text>
</comment>
<dbReference type="RefSeq" id="WP_189298976.1">
    <property type="nucleotide sequence ID" value="NZ_BMRP01000006.1"/>
</dbReference>
<dbReference type="InterPro" id="IPR038885">
    <property type="entry name" value="PLB1"/>
</dbReference>
<evidence type="ECO:0000259" key="2">
    <source>
        <dbReference type="Pfam" id="PF13472"/>
    </source>
</evidence>
<proteinExistence type="predicted"/>
<evidence type="ECO:0000313" key="4">
    <source>
        <dbReference type="Proteomes" id="UP000654471"/>
    </source>
</evidence>
<dbReference type="Gene3D" id="3.40.50.1110">
    <property type="entry name" value="SGNH hydrolase"/>
    <property type="match status" value="1"/>
</dbReference>
<reference evidence="4" key="1">
    <citation type="journal article" date="2019" name="Int. J. Syst. Evol. Microbiol.">
        <title>The Global Catalogue of Microorganisms (GCM) 10K type strain sequencing project: providing services to taxonomists for standard genome sequencing and annotation.</title>
        <authorList>
            <consortium name="The Broad Institute Genomics Platform"/>
            <consortium name="The Broad Institute Genome Sequencing Center for Infectious Disease"/>
            <person name="Wu L."/>
            <person name="Ma J."/>
        </authorList>
    </citation>
    <scope>NUCLEOTIDE SEQUENCE [LARGE SCALE GENOMIC DNA]</scope>
    <source>
        <strain evidence="4">JCM 3399</strain>
    </source>
</reference>
<dbReference type="Pfam" id="PF13472">
    <property type="entry name" value="Lipase_GDSL_2"/>
    <property type="match status" value="1"/>
</dbReference>
<dbReference type="SUPFAM" id="SSF52266">
    <property type="entry name" value="SGNH hydrolase"/>
    <property type="match status" value="1"/>
</dbReference>
<keyword evidence="4" id="KW-1185">Reference proteome</keyword>
<dbReference type="InterPro" id="IPR036514">
    <property type="entry name" value="SGNH_hydro_sf"/>
</dbReference>
<dbReference type="PANTHER" id="PTHR21325">
    <property type="entry name" value="PHOSPHOLIPASE B, PLB1"/>
    <property type="match status" value="1"/>
</dbReference>
<accession>A0ABQ2UY82</accession>
<dbReference type="PANTHER" id="PTHR21325:SF31">
    <property type="entry name" value="GH22081P-RELATED"/>
    <property type="match status" value="1"/>
</dbReference>
<dbReference type="Proteomes" id="UP000654471">
    <property type="component" value="Unassembled WGS sequence"/>
</dbReference>
<evidence type="ECO:0000313" key="3">
    <source>
        <dbReference type="EMBL" id="GGU57250.1"/>
    </source>
</evidence>
<protein>
    <submittedName>
        <fullName evidence="3">Lipoprotein</fullName>
    </submittedName>
</protein>
<evidence type="ECO:0000256" key="1">
    <source>
        <dbReference type="SAM" id="SignalP"/>
    </source>
</evidence>
<sequence>MTTIDRPVRPRRHRLAARAGLATATASALLAALAGCSGGGSAAHGGPKTKRPAAKPAPAWRTAPHSIAALGDSITVGFDACTVLSDCPEVSWATGTDPRVGSLARRLVKANPAAHSWNYARTGALMSDLPEQITEAAARRPELVTVLIGANDACRSDVRAMTPQAAFRADFERSMKTLRRTLPHTQVYVAAVPDLLRLWSEGRKNPLGKQVWKLGICGSMLRDPDDLTKPAQDRRVRVRERVMAYNEALAEVCAKDALCRFDRSVFDYRFTERQLSTWDWFHPGARGQQQLAELAFRTITRRESR</sequence>
<name>A0ABQ2UY82_9ACTN</name>
<feature type="signal peptide" evidence="1">
    <location>
        <begin position="1"/>
        <end position="42"/>
    </location>
</feature>
<keyword evidence="1" id="KW-0732">Signal</keyword>